<dbReference type="PANTHER" id="PTHR43767:SF1">
    <property type="entry name" value="NONRIBOSOMAL PEPTIDE SYNTHASE PES1 (EUROFUNG)-RELATED"/>
    <property type="match status" value="1"/>
</dbReference>
<keyword evidence="3" id="KW-1185">Reference proteome</keyword>
<keyword evidence="2" id="KW-0436">Ligase</keyword>
<sequence>MRVAAGDTAAMLAQLREAVLFDEGALAVLPVPGDTEPAADDLVAGFVPAEVALVVETSGSTDAPKRVMLSGSALRASAHATEQWFGGQRGQWLLALPATYIAGAQVLVRSILAGTAPVVLPQGGFTPEAFVAAARTLDPDHPWFTSLVPVQLARLVEAAEHDRSVGTALGSFDRILLGGQAAPAGLVKRARALGAHVHRTYGSSETAGGCVYDGHPLPRVGVRVVDGEVQLSGPTLASGYLDDPERTAAAFTVDADGTRWYRTGDLGELVPDVAADAGTPAGAPRFPDLLRITGRADDVIISGGVKVALGEVERAVRSVAGFEAAVVLPVADPEWGDRPAVVVERTDAAASAPPTEPVGTGTGAAPAHPALAALAAATDAAGLPPAGRPVRLVALDRMPLLASGKPDRRALAALIGREATS</sequence>
<dbReference type="InterPro" id="IPR000873">
    <property type="entry name" value="AMP-dep_synth/lig_dom"/>
</dbReference>
<dbReference type="Proteomes" id="UP001499954">
    <property type="component" value="Unassembled WGS sequence"/>
</dbReference>
<evidence type="ECO:0000313" key="3">
    <source>
        <dbReference type="Proteomes" id="UP001499954"/>
    </source>
</evidence>
<feature type="domain" description="AMP-dependent synthetase/ligase" evidence="1">
    <location>
        <begin position="44"/>
        <end position="240"/>
    </location>
</feature>
<dbReference type="InterPro" id="IPR042099">
    <property type="entry name" value="ANL_N_sf"/>
</dbReference>
<reference evidence="2 3" key="1">
    <citation type="journal article" date="2019" name="Int. J. Syst. Evol. Microbiol.">
        <title>The Global Catalogue of Microorganisms (GCM) 10K type strain sequencing project: providing services to taxonomists for standard genome sequencing and annotation.</title>
        <authorList>
            <consortium name="The Broad Institute Genomics Platform"/>
            <consortium name="The Broad Institute Genome Sequencing Center for Infectious Disease"/>
            <person name="Wu L."/>
            <person name="Ma J."/>
        </authorList>
    </citation>
    <scope>NUCLEOTIDE SEQUENCE [LARGE SCALE GENOMIC DNA]</scope>
    <source>
        <strain evidence="2 3">JCM 13584</strain>
    </source>
</reference>
<accession>A0ABN2QLB7</accession>
<dbReference type="Gene3D" id="3.30.300.30">
    <property type="match status" value="1"/>
</dbReference>
<dbReference type="InterPro" id="IPR050237">
    <property type="entry name" value="ATP-dep_AMP-bd_enzyme"/>
</dbReference>
<dbReference type="GO" id="GO:0016874">
    <property type="term" value="F:ligase activity"/>
    <property type="evidence" value="ECO:0007669"/>
    <property type="project" value="UniProtKB-KW"/>
</dbReference>
<dbReference type="RefSeq" id="WP_211373551.1">
    <property type="nucleotide sequence ID" value="NZ_BAAAMK010000004.1"/>
</dbReference>
<comment type="caution">
    <text evidence="2">The sequence shown here is derived from an EMBL/GenBank/DDBJ whole genome shotgun (WGS) entry which is preliminary data.</text>
</comment>
<evidence type="ECO:0000259" key="1">
    <source>
        <dbReference type="Pfam" id="PF00501"/>
    </source>
</evidence>
<gene>
    <name evidence="2" type="primary">menE</name>
    <name evidence="2" type="ORF">GCM10009717_20540</name>
</gene>
<dbReference type="PANTHER" id="PTHR43767">
    <property type="entry name" value="LONG-CHAIN-FATTY-ACID--COA LIGASE"/>
    <property type="match status" value="1"/>
</dbReference>
<evidence type="ECO:0000313" key="2">
    <source>
        <dbReference type="EMBL" id="GAA1954549.1"/>
    </source>
</evidence>
<dbReference type="InterPro" id="IPR045851">
    <property type="entry name" value="AMP-bd_C_sf"/>
</dbReference>
<name>A0ABN2QLB7_9MICO</name>
<dbReference type="SUPFAM" id="SSF56801">
    <property type="entry name" value="Acetyl-CoA synthetase-like"/>
    <property type="match status" value="1"/>
</dbReference>
<dbReference type="Gene3D" id="3.40.50.12780">
    <property type="entry name" value="N-terminal domain of ligase-like"/>
    <property type="match status" value="1"/>
</dbReference>
<organism evidence="2 3">
    <name type="scientific">Agromyces allii</name>
    <dbReference type="NCBI Taxonomy" id="393607"/>
    <lineage>
        <taxon>Bacteria</taxon>
        <taxon>Bacillati</taxon>
        <taxon>Actinomycetota</taxon>
        <taxon>Actinomycetes</taxon>
        <taxon>Micrococcales</taxon>
        <taxon>Microbacteriaceae</taxon>
        <taxon>Agromyces</taxon>
    </lineage>
</organism>
<dbReference type="EMBL" id="BAAAMK010000004">
    <property type="protein sequence ID" value="GAA1954549.1"/>
    <property type="molecule type" value="Genomic_DNA"/>
</dbReference>
<dbReference type="Pfam" id="PF00501">
    <property type="entry name" value="AMP-binding"/>
    <property type="match status" value="1"/>
</dbReference>
<protein>
    <submittedName>
        <fullName evidence="2">O-succinylbenzoate--CoA ligase</fullName>
    </submittedName>
</protein>
<proteinExistence type="predicted"/>